<evidence type="ECO:0000313" key="1">
    <source>
        <dbReference type="EMBL" id="SPC21316.1"/>
    </source>
</evidence>
<sequence length="99" mass="10737">MTVASVDEQVDLPSPGLLPAGGDCLFLRSESFATVSSIGHNRPAVTCRDNVNILACHDCLLRLPRALGERYASVCQHAQCAVTGVPKVGRRHPSVRERW</sequence>
<dbReference type="AlphaFoldDB" id="A0A7Z7JAT5"/>
<dbReference type="EMBL" id="LT978514">
    <property type="protein sequence ID" value="SPC21316.1"/>
    <property type="molecule type" value="Genomic_DNA"/>
</dbReference>
<accession>A0A7Z7JAT5</accession>
<dbReference type="Proteomes" id="UP000257139">
    <property type="component" value="Chromosome CBM2594_b"/>
</dbReference>
<name>A0A7Z7JAT5_9BURK</name>
<gene>
    <name evidence="1" type="ORF">CBM2594_B10420</name>
</gene>
<protein>
    <submittedName>
        <fullName evidence="1">Uncharacterized protein</fullName>
    </submittedName>
</protein>
<organism evidence="1 2">
    <name type="scientific">Cupriavidus taiwanensis</name>
    <dbReference type="NCBI Taxonomy" id="164546"/>
    <lineage>
        <taxon>Bacteria</taxon>
        <taxon>Pseudomonadati</taxon>
        <taxon>Pseudomonadota</taxon>
        <taxon>Betaproteobacteria</taxon>
        <taxon>Burkholderiales</taxon>
        <taxon>Burkholderiaceae</taxon>
        <taxon>Cupriavidus</taxon>
    </lineage>
</organism>
<evidence type="ECO:0000313" key="2">
    <source>
        <dbReference type="Proteomes" id="UP000257139"/>
    </source>
</evidence>
<reference evidence="1 2" key="1">
    <citation type="submission" date="2018-01" db="EMBL/GenBank/DDBJ databases">
        <authorList>
            <person name="Clerissi C."/>
        </authorList>
    </citation>
    <scope>NUCLEOTIDE SEQUENCE [LARGE SCALE GENOMIC DNA]</scope>
    <source>
        <strain evidence="1">Cupriavidus taiwanensis STM 6021</strain>
    </source>
</reference>
<proteinExistence type="predicted"/>